<evidence type="ECO:0008006" key="4">
    <source>
        <dbReference type="Google" id="ProtNLM"/>
    </source>
</evidence>
<gene>
    <name evidence="2" type="ORF">SAMN02745912_01784</name>
</gene>
<keyword evidence="3" id="KW-1185">Reference proteome</keyword>
<evidence type="ECO:0000313" key="2">
    <source>
        <dbReference type="EMBL" id="SHJ97127.1"/>
    </source>
</evidence>
<evidence type="ECO:0000256" key="1">
    <source>
        <dbReference type="SAM" id="Coils"/>
    </source>
</evidence>
<accession>A0A1M6NMZ9</accession>
<feature type="coiled-coil region" evidence="1">
    <location>
        <begin position="20"/>
        <end position="75"/>
    </location>
</feature>
<dbReference type="AlphaFoldDB" id="A0A1M6NMZ9"/>
<dbReference type="STRING" id="1121301.SAMN02745912_01784"/>
<proteinExistence type="predicted"/>
<evidence type="ECO:0000313" key="3">
    <source>
        <dbReference type="Proteomes" id="UP000184465"/>
    </source>
</evidence>
<dbReference type="RefSeq" id="WP_073149058.1">
    <property type="nucleotide sequence ID" value="NZ_FRAG01000018.1"/>
</dbReference>
<organism evidence="2 3">
    <name type="scientific">Paramaledivibacter caminithermalis (strain DSM 15212 / CIP 107654 / DViRD3)</name>
    <name type="common">Clostridium caminithermale</name>
    <dbReference type="NCBI Taxonomy" id="1121301"/>
    <lineage>
        <taxon>Bacteria</taxon>
        <taxon>Bacillati</taxon>
        <taxon>Bacillota</taxon>
        <taxon>Clostridia</taxon>
        <taxon>Peptostreptococcales</taxon>
        <taxon>Caminicellaceae</taxon>
        <taxon>Paramaledivibacter</taxon>
    </lineage>
</organism>
<reference evidence="2 3" key="1">
    <citation type="submission" date="2016-11" db="EMBL/GenBank/DDBJ databases">
        <authorList>
            <person name="Jaros S."/>
            <person name="Januszkiewicz K."/>
            <person name="Wedrychowicz H."/>
        </authorList>
    </citation>
    <scope>NUCLEOTIDE SEQUENCE [LARGE SCALE GENOMIC DNA]</scope>
    <source>
        <strain evidence="2 3">DSM 15212</strain>
    </source>
</reference>
<dbReference type="OrthoDB" id="517663at2"/>
<dbReference type="Proteomes" id="UP000184465">
    <property type="component" value="Unassembled WGS sequence"/>
</dbReference>
<name>A0A1M6NMZ9_PARC5</name>
<keyword evidence="1" id="KW-0175">Coiled coil</keyword>
<dbReference type="PROSITE" id="PS51257">
    <property type="entry name" value="PROKAR_LIPOPROTEIN"/>
    <property type="match status" value="1"/>
</dbReference>
<protein>
    <recommendedName>
        <fullName evidence="4">SH3 domain-containing protein</fullName>
    </recommendedName>
</protein>
<dbReference type="EMBL" id="FRAG01000018">
    <property type="protein sequence ID" value="SHJ97127.1"/>
    <property type="molecule type" value="Genomic_DNA"/>
</dbReference>
<sequence>MRKYLIFTLMTVFLLTSCSNDNIKSAMKNLESDNRLLQDQIQKLAKDNERLKKENNELIEAAKENDLKIDRLTNEIKLFQKGQFFNNEDIKKTKVLDADLNNNGNQDIIKLECTDTKYYRLSINDISITSIGVNVDYDFKVVDIDIEDNIKEIAVSELGNDKNPKTSFYRYSIDNIIHIGEIEGHIDDIMIHGDGTLTTYSKANVLCSWSYRDKYKLSEAHVLVNEPKELYEMNHKVKVLKSIPLLKSTTENEMIAALTVGEEVTLLYSDNKRWCQVEKENGLKGWFEIENFDKIKGTGYSAKDVFEGIDIDD</sequence>